<dbReference type="EMBL" id="UINC01023529">
    <property type="protein sequence ID" value="SVA95369.1"/>
    <property type="molecule type" value="Genomic_DNA"/>
</dbReference>
<dbReference type="Gene3D" id="2.60.120.200">
    <property type="match status" value="1"/>
</dbReference>
<keyword evidence="1" id="KW-0732">Signal</keyword>
<keyword evidence="2" id="KW-1015">Disulfide bond</keyword>
<dbReference type="SUPFAM" id="SSF49899">
    <property type="entry name" value="Concanavalin A-like lectins/glucanases"/>
    <property type="match status" value="1"/>
</dbReference>
<dbReference type="InterPro" id="IPR013320">
    <property type="entry name" value="ConA-like_dom_sf"/>
</dbReference>
<evidence type="ECO:0000313" key="4">
    <source>
        <dbReference type="EMBL" id="SVA95369.1"/>
    </source>
</evidence>
<evidence type="ECO:0000259" key="3">
    <source>
        <dbReference type="SMART" id="SM00560"/>
    </source>
</evidence>
<gene>
    <name evidence="4" type="ORF">METZ01_LOCUS148223</name>
</gene>
<dbReference type="InterPro" id="IPR032812">
    <property type="entry name" value="SbsA_Ig"/>
</dbReference>
<dbReference type="Pfam" id="PF13205">
    <property type="entry name" value="Big_5"/>
    <property type="match status" value="1"/>
</dbReference>
<dbReference type="AlphaFoldDB" id="A0A382A1V5"/>
<reference evidence="4" key="1">
    <citation type="submission" date="2018-05" db="EMBL/GenBank/DDBJ databases">
        <authorList>
            <person name="Lanie J.A."/>
            <person name="Ng W.-L."/>
            <person name="Kazmierczak K.M."/>
            <person name="Andrzejewski T.M."/>
            <person name="Davidsen T.M."/>
            <person name="Wayne K.J."/>
            <person name="Tettelin H."/>
            <person name="Glass J.I."/>
            <person name="Rusch D."/>
            <person name="Podicherti R."/>
            <person name="Tsui H.-C.T."/>
            <person name="Winkler M.E."/>
        </authorList>
    </citation>
    <scope>NUCLEOTIDE SEQUENCE</scope>
</reference>
<dbReference type="SMART" id="SM00560">
    <property type="entry name" value="LamGL"/>
    <property type="match status" value="1"/>
</dbReference>
<feature type="domain" description="LamG-like jellyroll fold" evidence="3">
    <location>
        <begin position="57"/>
        <end position="202"/>
    </location>
</feature>
<sequence>MERQWLMRNKKILCFLFSMYASSVVFAQQDNSFNFQSDGANEDFVMVPTDAQLQPTAGMTLEAWVKPTEDPENDMTGIISYLTLQGATVESGFAFIYKESKWRFVVITDDASDVFPTIGDWPGIEIPVGTWTHIAGTYDGATAKIFKDGVEEESYSGEDVGGSILWEDIATDFYIGKYLDGNTAFKGSIDEVRLWEMANMENEIQASMNDVLDGDEGGLIGYWNFNDNQSSTVADHAEGVVPGTLTNNGSGDWDTDVFAPTGPCYDLELTEENFPYNHLADLGLSTDDYDMKLLNDSGGSVNNANGNDYTYKLTLSQAAIIYVTTCDALTTVDIQIGIFTEDCDNSSWILFQDDSNSSINYPDGTSEQYAFDCISGFSSNPTYANMLPRLELDAGTYHITVDDRAADNTEDATVKTWFGYSLIVDSTNLASDLNSVDYYFNQTVYGGDYTDVYAGNGTGLETSDFSISITPNGGNATSGSFPSITDLLGSGLSGGETSIKLNISYNNAPSGTETANIAPASVSSVFNGIGVPLLNVEGIQFDLLDLVPPVTTFNPNNGDTLTPTDPIIVTFSETVYLAPDGGNPDNDNIDASFSLAYTDEAQESIDFDAVIDPAYLEVTITPNSNFTELRTGQVTISANAFQDGGENQVGLTSSSFLVADVTLPIVDSTFKSADNSYINFYFSEAVYTQGNGAGTLIPGDFGINFTTSANTTSATITSITQTNGNALEGGELNVRLYFSYDNLSSGSEVMTVGPAASQVFDGFGNAMNAAANLQTFNLSDILVPTVSFDPVDGSSDLLP</sequence>
<organism evidence="4">
    <name type="scientific">marine metagenome</name>
    <dbReference type="NCBI Taxonomy" id="408172"/>
    <lineage>
        <taxon>unclassified sequences</taxon>
        <taxon>metagenomes</taxon>
        <taxon>ecological metagenomes</taxon>
    </lineage>
</organism>
<accession>A0A382A1V5</accession>
<proteinExistence type="predicted"/>
<evidence type="ECO:0000256" key="1">
    <source>
        <dbReference type="ARBA" id="ARBA00022729"/>
    </source>
</evidence>
<feature type="non-terminal residue" evidence="4">
    <location>
        <position position="799"/>
    </location>
</feature>
<evidence type="ECO:0000256" key="2">
    <source>
        <dbReference type="ARBA" id="ARBA00023157"/>
    </source>
</evidence>
<dbReference type="InterPro" id="IPR006558">
    <property type="entry name" value="LamG-like"/>
</dbReference>
<dbReference type="Pfam" id="PF13385">
    <property type="entry name" value="Laminin_G_3"/>
    <property type="match status" value="1"/>
</dbReference>
<protein>
    <recommendedName>
        <fullName evidence="3">LamG-like jellyroll fold domain-containing protein</fullName>
    </recommendedName>
</protein>
<name>A0A382A1V5_9ZZZZ</name>